<dbReference type="AlphaFoldDB" id="A0A9D5JU56"/>
<organism evidence="1 2">
    <name type="scientific">candidate division KSB3 bacterium</name>
    <dbReference type="NCBI Taxonomy" id="2044937"/>
    <lineage>
        <taxon>Bacteria</taxon>
        <taxon>candidate division KSB3</taxon>
    </lineage>
</organism>
<dbReference type="InterPro" id="IPR027417">
    <property type="entry name" value="P-loop_NTPase"/>
</dbReference>
<gene>
    <name evidence="1" type="ORF">GF339_06890</name>
</gene>
<proteinExistence type="predicted"/>
<accession>A0A9D5JU56</accession>
<reference evidence="1" key="1">
    <citation type="submission" date="2019-11" db="EMBL/GenBank/DDBJ databases">
        <title>Microbial mats filling the niche in hypersaline microbial mats.</title>
        <authorList>
            <person name="Wong H.L."/>
            <person name="Macleod F.I."/>
            <person name="White R.A. III"/>
            <person name="Burns B.P."/>
        </authorList>
    </citation>
    <scope>NUCLEOTIDE SEQUENCE</scope>
    <source>
        <strain evidence="1">Rbin_158</strain>
    </source>
</reference>
<dbReference type="Proteomes" id="UP000649604">
    <property type="component" value="Unassembled WGS sequence"/>
</dbReference>
<sequence length="255" mass="28402">MNTSALQSHVQAINACNQRGERMLSLVDLLDAGTVDLPVAAYLAAAMRSGASLLVGANPGGAGKTAVMGALLNFLPNQTTIRAVASPTILADAQHDSQPGHTCYLAHEIGAGYHYAYVWEQEARDFFRLAAHGHIIVANLHADTLNETHDQLCCENGVERRHVDAVTLKLYLRVERTKRWSLRRRVSHVYENDGSQDHLLWTSDKRGRFTRHETLPGSLVSQEQADHYAQLLNTLLQQDIRRIEEVRTRLLQQPA</sequence>
<evidence type="ECO:0000313" key="1">
    <source>
        <dbReference type="EMBL" id="MBD3324293.1"/>
    </source>
</evidence>
<dbReference type="Gene3D" id="3.40.50.300">
    <property type="entry name" value="P-loop containing nucleotide triphosphate hydrolases"/>
    <property type="match status" value="2"/>
</dbReference>
<name>A0A9D5JU56_9BACT</name>
<dbReference type="EMBL" id="WJJP01000213">
    <property type="protein sequence ID" value="MBD3324293.1"/>
    <property type="molecule type" value="Genomic_DNA"/>
</dbReference>
<evidence type="ECO:0000313" key="2">
    <source>
        <dbReference type="Proteomes" id="UP000649604"/>
    </source>
</evidence>
<comment type="caution">
    <text evidence="1">The sequence shown here is derived from an EMBL/GenBank/DDBJ whole genome shotgun (WGS) entry which is preliminary data.</text>
</comment>
<protein>
    <submittedName>
        <fullName evidence="1">Uncharacterized protein</fullName>
    </submittedName>
</protein>